<evidence type="ECO:0000256" key="4">
    <source>
        <dbReference type="ARBA" id="ARBA00022723"/>
    </source>
</evidence>
<proteinExistence type="inferred from homology"/>
<dbReference type="InterPro" id="IPR008949">
    <property type="entry name" value="Isoprenoid_synthase_dom_sf"/>
</dbReference>
<comment type="similarity">
    <text evidence="2 6">Belongs to the FPP/GGPP synthase family.</text>
</comment>
<evidence type="ECO:0000313" key="7">
    <source>
        <dbReference type="EMBL" id="GAA2711344.1"/>
    </source>
</evidence>
<dbReference type="SUPFAM" id="SSF48576">
    <property type="entry name" value="Terpenoid synthases"/>
    <property type="match status" value="1"/>
</dbReference>
<keyword evidence="4" id="KW-0479">Metal-binding</keyword>
<dbReference type="Pfam" id="PF00348">
    <property type="entry name" value="polyprenyl_synt"/>
    <property type="match status" value="1"/>
</dbReference>
<gene>
    <name evidence="7" type="ORF">GCM10010315_12960</name>
</gene>
<evidence type="ECO:0000256" key="3">
    <source>
        <dbReference type="ARBA" id="ARBA00022679"/>
    </source>
</evidence>
<organism evidence="7 8">
    <name type="scientific">Streptomyces luteosporeus</name>
    <dbReference type="NCBI Taxonomy" id="173856"/>
    <lineage>
        <taxon>Bacteria</taxon>
        <taxon>Bacillati</taxon>
        <taxon>Actinomycetota</taxon>
        <taxon>Actinomycetes</taxon>
        <taxon>Kitasatosporales</taxon>
        <taxon>Streptomycetaceae</taxon>
        <taxon>Streptomyces</taxon>
    </lineage>
</organism>
<evidence type="ECO:0000256" key="5">
    <source>
        <dbReference type="ARBA" id="ARBA00022842"/>
    </source>
</evidence>
<dbReference type="Proteomes" id="UP001500886">
    <property type="component" value="Unassembled WGS sequence"/>
</dbReference>
<dbReference type="RefSeq" id="WP_344433797.1">
    <property type="nucleotide sequence ID" value="NZ_BAAASL010000004.1"/>
</dbReference>
<dbReference type="PANTHER" id="PTHR12001">
    <property type="entry name" value="GERANYLGERANYL PYROPHOSPHATE SYNTHASE"/>
    <property type="match status" value="1"/>
</dbReference>
<accession>A0ABP6G1G1</accession>
<evidence type="ECO:0000313" key="8">
    <source>
        <dbReference type="Proteomes" id="UP001500886"/>
    </source>
</evidence>
<evidence type="ECO:0000256" key="6">
    <source>
        <dbReference type="RuleBase" id="RU004466"/>
    </source>
</evidence>
<dbReference type="SFLD" id="SFLDS00005">
    <property type="entry name" value="Isoprenoid_Synthase_Type_I"/>
    <property type="match status" value="1"/>
</dbReference>
<protein>
    <submittedName>
        <fullName evidence="7">Polyprenyl synthetase family protein</fullName>
    </submittedName>
</protein>
<dbReference type="PROSITE" id="PS00444">
    <property type="entry name" value="POLYPRENYL_SYNTHASE_2"/>
    <property type="match status" value="1"/>
</dbReference>
<comment type="cofactor">
    <cofactor evidence="1">
        <name>Mg(2+)</name>
        <dbReference type="ChEBI" id="CHEBI:18420"/>
    </cofactor>
</comment>
<evidence type="ECO:0000256" key="2">
    <source>
        <dbReference type="ARBA" id="ARBA00006706"/>
    </source>
</evidence>
<dbReference type="InterPro" id="IPR000092">
    <property type="entry name" value="Polyprenyl_synt"/>
</dbReference>
<name>A0ABP6G1G1_9ACTN</name>
<reference evidence="8" key="1">
    <citation type="journal article" date="2019" name="Int. J. Syst. Evol. Microbiol.">
        <title>The Global Catalogue of Microorganisms (GCM) 10K type strain sequencing project: providing services to taxonomists for standard genome sequencing and annotation.</title>
        <authorList>
            <consortium name="The Broad Institute Genomics Platform"/>
            <consortium name="The Broad Institute Genome Sequencing Center for Infectious Disease"/>
            <person name="Wu L."/>
            <person name="Ma J."/>
        </authorList>
    </citation>
    <scope>NUCLEOTIDE SEQUENCE [LARGE SCALE GENOMIC DNA]</scope>
    <source>
        <strain evidence="8">JCM 4542</strain>
    </source>
</reference>
<keyword evidence="5" id="KW-0460">Magnesium</keyword>
<dbReference type="CDD" id="cd00685">
    <property type="entry name" value="Trans_IPPS_HT"/>
    <property type="match status" value="1"/>
</dbReference>
<comment type="caution">
    <text evidence="7">The sequence shown here is derived from an EMBL/GenBank/DDBJ whole genome shotgun (WGS) entry which is preliminary data.</text>
</comment>
<keyword evidence="8" id="KW-1185">Reference proteome</keyword>
<sequence length="351" mass="36429">MGLIHMDPAAAAGPVPHRSSGILGQLTLDDEEFETAIREGLAAAEKALQDCVRSAPDPRVADLTGHIAAAGGKRMRPLLVLLGAQFGEPWDEGVTVAAVVAELVHLSSLYHDDVMDQAATRHGVPSANARWGERTAVLGGDWLLARSAQLAAGLGADALRLNAETAGRLVAGQLRELTGPAPDEDPVAHYFCVTEGKTAALLAMSLGIGALQAGAPEPYTAALAAYGEHLGIAFQIADDLLDLAAPATLTGKEQGKDLMAGVPSLPVLLARADTGAQGAELRALLAGGALTDPAEHRRALELFRTAPARARAEEILHQRLADARAALAVLPPLTARRALDALCDFVALRTS</sequence>
<dbReference type="EMBL" id="BAAASL010000004">
    <property type="protein sequence ID" value="GAA2711344.1"/>
    <property type="molecule type" value="Genomic_DNA"/>
</dbReference>
<evidence type="ECO:0000256" key="1">
    <source>
        <dbReference type="ARBA" id="ARBA00001946"/>
    </source>
</evidence>
<dbReference type="Gene3D" id="1.10.600.10">
    <property type="entry name" value="Farnesyl Diphosphate Synthase"/>
    <property type="match status" value="1"/>
</dbReference>
<dbReference type="PANTHER" id="PTHR12001:SF69">
    <property type="entry name" value="ALL TRANS-POLYPRENYL-DIPHOSPHATE SYNTHASE PDSS1"/>
    <property type="match status" value="1"/>
</dbReference>
<dbReference type="InterPro" id="IPR033749">
    <property type="entry name" value="Polyprenyl_synt_CS"/>
</dbReference>
<keyword evidence="3 6" id="KW-0808">Transferase</keyword>